<name>A0ABQ7PXR0_PLUXY</name>
<dbReference type="InterPro" id="IPR022271">
    <property type="entry name" value="Lipocalin_ApoD"/>
</dbReference>
<keyword evidence="2" id="KW-1015">Disulfide bond</keyword>
<evidence type="ECO:0000256" key="2">
    <source>
        <dbReference type="ARBA" id="ARBA00023157"/>
    </source>
</evidence>
<proteinExistence type="inferred from homology"/>
<gene>
    <name evidence="5" type="ORF">JYU34_018514</name>
</gene>
<protein>
    <recommendedName>
        <fullName evidence="4">Lipocalin/cytosolic fatty-acid binding domain-containing protein</fullName>
    </recommendedName>
</protein>
<organism evidence="5 6">
    <name type="scientific">Plutella xylostella</name>
    <name type="common">Diamondback moth</name>
    <name type="synonym">Plutella maculipennis</name>
    <dbReference type="NCBI Taxonomy" id="51655"/>
    <lineage>
        <taxon>Eukaryota</taxon>
        <taxon>Metazoa</taxon>
        <taxon>Ecdysozoa</taxon>
        <taxon>Arthropoda</taxon>
        <taxon>Hexapoda</taxon>
        <taxon>Insecta</taxon>
        <taxon>Pterygota</taxon>
        <taxon>Neoptera</taxon>
        <taxon>Endopterygota</taxon>
        <taxon>Lepidoptera</taxon>
        <taxon>Glossata</taxon>
        <taxon>Ditrysia</taxon>
        <taxon>Yponomeutoidea</taxon>
        <taxon>Plutellidae</taxon>
        <taxon>Plutella</taxon>
    </lineage>
</organism>
<reference evidence="5 6" key="1">
    <citation type="submission" date="2021-06" db="EMBL/GenBank/DDBJ databases">
        <title>A haploid diamondback moth (Plutella xylostella L.) genome assembly resolves 31 chromosomes and identifies a diamide resistance mutation.</title>
        <authorList>
            <person name="Ward C.M."/>
            <person name="Perry K.D."/>
            <person name="Baker G."/>
            <person name="Powis K."/>
            <person name="Heckel D.G."/>
            <person name="Baxter S.W."/>
        </authorList>
    </citation>
    <scope>NUCLEOTIDE SEQUENCE [LARGE SCALE GENOMIC DNA]</scope>
    <source>
        <strain evidence="5 6">LV</strain>
        <tissue evidence="5">Single pupa</tissue>
    </source>
</reference>
<accession>A0ABQ7PXR0</accession>
<evidence type="ECO:0000259" key="4">
    <source>
        <dbReference type="Pfam" id="PF00061"/>
    </source>
</evidence>
<dbReference type="InterPro" id="IPR000566">
    <property type="entry name" value="Lipocln_cytosolic_FA-bd_dom"/>
</dbReference>
<dbReference type="PANTHER" id="PTHR10612">
    <property type="entry name" value="APOLIPOPROTEIN D"/>
    <property type="match status" value="1"/>
</dbReference>
<dbReference type="InterPro" id="IPR012674">
    <property type="entry name" value="Calycin"/>
</dbReference>
<dbReference type="Pfam" id="PF00061">
    <property type="entry name" value="Lipocalin"/>
    <property type="match status" value="1"/>
</dbReference>
<dbReference type="EMBL" id="JAHIBW010000025">
    <property type="protein sequence ID" value="KAG7297772.1"/>
    <property type="molecule type" value="Genomic_DNA"/>
</dbReference>
<evidence type="ECO:0000256" key="1">
    <source>
        <dbReference type="ARBA" id="ARBA00006889"/>
    </source>
</evidence>
<feature type="domain" description="Lipocalin/cytosolic fatty-acid binding" evidence="4">
    <location>
        <begin position="63"/>
        <end position="206"/>
    </location>
</feature>
<dbReference type="PRINTS" id="PR01273">
    <property type="entry name" value="INVTBRTCOLOR"/>
</dbReference>
<dbReference type="PANTHER" id="PTHR10612:SF58">
    <property type="entry name" value="APOLIPOPROTEIN D"/>
    <property type="match status" value="1"/>
</dbReference>
<comment type="caution">
    <text evidence="5">The sequence shown here is derived from an EMBL/GenBank/DDBJ whole genome shotgun (WGS) entry which is preliminary data.</text>
</comment>
<keyword evidence="6" id="KW-1185">Reference proteome</keyword>
<dbReference type="InterPro" id="IPR003057">
    <property type="entry name" value="Invtbrt_color"/>
</dbReference>
<dbReference type="PIRSF" id="PIRSF036893">
    <property type="entry name" value="Lipocalin_ApoD"/>
    <property type="match status" value="1"/>
</dbReference>
<dbReference type="Gene3D" id="2.40.128.20">
    <property type="match status" value="1"/>
</dbReference>
<comment type="similarity">
    <text evidence="1 3">Belongs to the calycin superfamily. Lipocalin family.</text>
</comment>
<sequence>MSPHGSEAVFQLLSNVTDTQRKTINMLSLFVLSLVAAASAGVVHDGKCPELKAVENFNLTGYVGTWYEISKFATPDEKNGKCAAAEYNLDGEAVKVKNTHVVDGVQVYIEGSAKLAPDANKAAKLLVSLNVGEVPRETPLSVVATDYEHYAIAYNCKFDEAKKSHSDSLWVLSRTKRLEGAAKTAVEDFFKANKELDATKLIETDFSEDACKFTQSKPWAPVKA</sequence>
<evidence type="ECO:0000256" key="3">
    <source>
        <dbReference type="PIRNR" id="PIRNR036893"/>
    </source>
</evidence>
<evidence type="ECO:0000313" key="6">
    <source>
        <dbReference type="Proteomes" id="UP000823941"/>
    </source>
</evidence>
<evidence type="ECO:0000313" key="5">
    <source>
        <dbReference type="EMBL" id="KAG7297772.1"/>
    </source>
</evidence>
<dbReference type="SUPFAM" id="SSF50814">
    <property type="entry name" value="Lipocalins"/>
    <property type="match status" value="1"/>
</dbReference>
<dbReference type="Proteomes" id="UP000823941">
    <property type="component" value="Chromosome 25"/>
</dbReference>